<dbReference type="Proteomes" id="UP001044222">
    <property type="component" value="Chromosome 12"/>
</dbReference>
<dbReference type="GO" id="GO:0097746">
    <property type="term" value="P:blood vessel diameter maintenance"/>
    <property type="evidence" value="ECO:0007669"/>
    <property type="project" value="UniProtKB-KW"/>
</dbReference>
<evidence type="ECO:0000256" key="2">
    <source>
        <dbReference type="ARBA" id="ARBA00009041"/>
    </source>
</evidence>
<evidence type="ECO:0000256" key="9">
    <source>
        <dbReference type="SAM" id="MobiDB-lite"/>
    </source>
</evidence>
<dbReference type="GO" id="GO:0005737">
    <property type="term" value="C:cytoplasm"/>
    <property type="evidence" value="ECO:0007669"/>
    <property type="project" value="TreeGrafter"/>
</dbReference>
<evidence type="ECO:0000256" key="7">
    <source>
        <dbReference type="ARBA" id="ARBA00023157"/>
    </source>
</evidence>
<dbReference type="PANTHER" id="PTHR14066">
    <property type="entry name" value="ATRIAL NATRIURETIC FACTOR PRECURSOR"/>
    <property type="match status" value="1"/>
</dbReference>
<evidence type="ECO:0008006" key="13">
    <source>
        <dbReference type="Google" id="ProtNLM"/>
    </source>
</evidence>
<dbReference type="GO" id="GO:0007168">
    <property type="term" value="P:receptor guanylyl cyclase signaling pathway"/>
    <property type="evidence" value="ECO:0007669"/>
    <property type="project" value="TreeGrafter"/>
</dbReference>
<keyword evidence="12" id="KW-1185">Reference proteome</keyword>
<dbReference type="PRINTS" id="PR00711">
    <property type="entry name" value="ANATPEPTIDE"/>
</dbReference>
<evidence type="ECO:0000256" key="1">
    <source>
        <dbReference type="ARBA" id="ARBA00004613"/>
    </source>
</evidence>
<dbReference type="GO" id="GO:0007218">
    <property type="term" value="P:neuropeptide signaling pathway"/>
    <property type="evidence" value="ECO:0007669"/>
    <property type="project" value="TreeGrafter"/>
</dbReference>
<keyword evidence="4" id="KW-0372">Hormone</keyword>
<accession>A0A9D3LXA5</accession>
<sequence length="150" mass="16749">MAKSGIYLGCFILILIQNMVAANPLFNRNNVQELENLKELIHQLEERVAVNEEPEVYPESEDMKMDAEEEDAGISPGALRQSEENLLMNIVDRIAPESPLRSRFRDLAGLAKTAKSFNSCFGTRMDRIGSWSGLGCNSLKNGTKKKIFGN</sequence>
<dbReference type="GO" id="GO:0005615">
    <property type="term" value="C:extracellular space"/>
    <property type="evidence" value="ECO:0007669"/>
    <property type="project" value="TreeGrafter"/>
</dbReference>
<dbReference type="InterPro" id="IPR030480">
    <property type="entry name" value="Natr_peptide_CS"/>
</dbReference>
<keyword evidence="5 10" id="KW-0732">Signal</keyword>
<dbReference type="SMART" id="SM00183">
    <property type="entry name" value="NAT_PEP"/>
    <property type="match status" value="1"/>
</dbReference>
<dbReference type="GO" id="GO:0003085">
    <property type="term" value="P:negative regulation of systemic arterial blood pressure"/>
    <property type="evidence" value="ECO:0007669"/>
    <property type="project" value="TreeGrafter"/>
</dbReference>
<name>A0A9D3LXA5_ANGAN</name>
<evidence type="ECO:0000313" key="11">
    <source>
        <dbReference type="EMBL" id="KAG5838699.1"/>
    </source>
</evidence>
<protein>
    <recommendedName>
        <fullName evidence="13">Ventricular natriuretic peptide</fullName>
    </recommendedName>
</protein>
<dbReference type="PROSITE" id="PS00263">
    <property type="entry name" value="NATRIURETIC_PEPTIDE"/>
    <property type="match status" value="1"/>
</dbReference>
<comment type="caution">
    <text evidence="11">The sequence shown here is derived from an EMBL/GenBank/DDBJ whole genome shotgun (WGS) entry which is preliminary data.</text>
</comment>
<dbReference type="EMBL" id="JAFIRN010000012">
    <property type="protein sequence ID" value="KAG5838699.1"/>
    <property type="molecule type" value="Genomic_DNA"/>
</dbReference>
<evidence type="ECO:0000256" key="6">
    <source>
        <dbReference type="ARBA" id="ARBA00022858"/>
    </source>
</evidence>
<evidence type="ECO:0000256" key="5">
    <source>
        <dbReference type="ARBA" id="ARBA00022729"/>
    </source>
</evidence>
<feature type="signal peptide" evidence="10">
    <location>
        <begin position="1"/>
        <end position="21"/>
    </location>
</feature>
<dbReference type="AlphaFoldDB" id="A0A9D3LXA5"/>
<dbReference type="InterPro" id="IPR002407">
    <property type="entry name" value="Natriuretic_peptide_atrial"/>
</dbReference>
<proteinExistence type="inferred from homology"/>
<comment type="subcellular location">
    <subcellularLocation>
        <location evidence="1 8">Secreted</location>
    </subcellularLocation>
</comment>
<organism evidence="11 12">
    <name type="scientific">Anguilla anguilla</name>
    <name type="common">European freshwater eel</name>
    <name type="synonym">Muraena anguilla</name>
    <dbReference type="NCBI Taxonomy" id="7936"/>
    <lineage>
        <taxon>Eukaryota</taxon>
        <taxon>Metazoa</taxon>
        <taxon>Chordata</taxon>
        <taxon>Craniata</taxon>
        <taxon>Vertebrata</taxon>
        <taxon>Euteleostomi</taxon>
        <taxon>Actinopterygii</taxon>
        <taxon>Neopterygii</taxon>
        <taxon>Teleostei</taxon>
        <taxon>Anguilliformes</taxon>
        <taxon>Anguillidae</taxon>
        <taxon>Anguilla</taxon>
    </lineage>
</organism>
<dbReference type="GO" id="GO:0019934">
    <property type="term" value="P:cGMP-mediated signaling"/>
    <property type="evidence" value="ECO:0007669"/>
    <property type="project" value="TreeGrafter"/>
</dbReference>
<evidence type="ECO:0000256" key="10">
    <source>
        <dbReference type="SAM" id="SignalP"/>
    </source>
</evidence>
<evidence type="ECO:0000256" key="8">
    <source>
        <dbReference type="RuleBase" id="RU003686"/>
    </source>
</evidence>
<evidence type="ECO:0000313" key="12">
    <source>
        <dbReference type="Proteomes" id="UP001044222"/>
    </source>
</evidence>
<keyword evidence="3" id="KW-0964">Secreted</keyword>
<dbReference type="GO" id="GO:0006182">
    <property type="term" value="P:cGMP biosynthetic process"/>
    <property type="evidence" value="ECO:0007669"/>
    <property type="project" value="TreeGrafter"/>
</dbReference>
<gene>
    <name evidence="11" type="ORF">ANANG_G00226360</name>
</gene>
<keyword evidence="6 8" id="KW-0838">Vasoactive</keyword>
<keyword evidence="7" id="KW-1015">Disulfide bond</keyword>
<feature type="chain" id="PRO_5039349613" description="Ventricular natriuretic peptide" evidence="10">
    <location>
        <begin position="22"/>
        <end position="150"/>
    </location>
</feature>
<feature type="region of interest" description="Disordered" evidence="9">
    <location>
        <begin position="52"/>
        <end position="75"/>
    </location>
</feature>
<dbReference type="Pfam" id="PF00212">
    <property type="entry name" value="ANP"/>
    <property type="match status" value="1"/>
</dbReference>
<dbReference type="GO" id="GO:0005179">
    <property type="term" value="F:hormone activity"/>
    <property type="evidence" value="ECO:0007669"/>
    <property type="project" value="UniProtKB-KW"/>
</dbReference>
<reference evidence="11" key="1">
    <citation type="submission" date="2021-01" db="EMBL/GenBank/DDBJ databases">
        <title>A chromosome-scale assembly of European eel, Anguilla anguilla.</title>
        <authorList>
            <person name="Henkel C."/>
            <person name="Jong-Raadsen S.A."/>
            <person name="Dufour S."/>
            <person name="Weltzien F.-A."/>
            <person name="Palstra A.P."/>
            <person name="Pelster B."/>
            <person name="Spaink H.P."/>
            <person name="Van Den Thillart G.E."/>
            <person name="Jansen H."/>
            <person name="Zahm M."/>
            <person name="Klopp C."/>
            <person name="Cedric C."/>
            <person name="Louis A."/>
            <person name="Berthelot C."/>
            <person name="Parey E."/>
            <person name="Roest Crollius H."/>
            <person name="Montfort J."/>
            <person name="Robinson-Rechavi M."/>
            <person name="Bucao C."/>
            <person name="Bouchez O."/>
            <person name="Gislard M."/>
            <person name="Lluch J."/>
            <person name="Milhes M."/>
            <person name="Lampietro C."/>
            <person name="Lopez Roques C."/>
            <person name="Donnadieu C."/>
            <person name="Braasch I."/>
            <person name="Desvignes T."/>
            <person name="Postlethwait J."/>
            <person name="Bobe J."/>
            <person name="Guiguen Y."/>
            <person name="Dirks R."/>
        </authorList>
    </citation>
    <scope>NUCLEOTIDE SEQUENCE</scope>
    <source>
        <strain evidence="11">Tag_6206</strain>
        <tissue evidence="11">Liver</tissue>
    </source>
</reference>
<dbReference type="GO" id="GO:0051427">
    <property type="term" value="F:hormone receptor binding"/>
    <property type="evidence" value="ECO:0007669"/>
    <property type="project" value="TreeGrafter"/>
</dbReference>
<evidence type="ECO:0000256" key="4">
    <source>
        <dbReference type="ARBA" id="ARBA00022702"/>
    </source>
</evidence>
<comment type="similarity">
    <text evidence="2 8">Belongs to the natriuretic peptide family.</text>
</comment>
<dbReference type="InterPro" id="IPR050787">
    <property type="entry name" value="Natriuretic_peptide"/>
</dbReference>
<dbReference type="PANTHER" id="PTHR14066:SF10">
    <property type="entry name" value="NATRIURETIC PEPTIDES B"/>
    <property type="match status" value="1"/>
</dbReference>
<dbReference type="InterPro" id="IPR000663">
    <property type="entry name" value="Natr_peptide"/>
</dbReference>
<evidence type="ECO:0000256" key="3">
    <source>
        <dbReference type="ARBA" id="ARBA00022525"/>
    </source>
</evidence>